<keyword evidence="3" id="KW-1185">Reference proteome</keyword>
<dbReference type="RefSeq" id="XP_012653477.1">
    <property type="nucleotide sequence ID" value="XM_012798023.1"/>
</dbReference>
<sequence>MLKAVRIIIHHSIKKVPRKIIKFTYLTKIMIILLSQLYYKRTQIILQINKQIKTQQNYKLILPARKTAPKILQDFLQAIRIVLKPLLDILQVNFKHQDCNPAKTANHHLQELLQKSQRQLLSLRFCQIILGATELLQQKKINLYHSQSSQHQKTLNRLKILMKKKQFQKIKRHQRIKQKKQQVSINRSQKILIMPTKK</sequence>
<proteinExistence type="predicted"/>
<evidence type="ECO:0000313" key="2">
    <source>
        <dbReference type="EMBL" id="EWS74015.1"/>
    </source>
</evidence>
<evidence type="ECO:0000313" key="3">
    <source>
        <dbReference type="Proteomes" id="UP000009168"/>
    </source>
</evidence>
<dbReference type="Proteomes" id="UP000009168">
    <property type="component" value="Unassembled WGS sequence"/>
</dbReference>
<keyword evidence="1 2" id="KW-0812">Transmembrane</keyword>
<protein>
    <submittedName>
        <fullName evidence="2">Transmembrane protein, putative</fullName>
    </submittedName>
</protein>
<dbReference type="GeneID" id="24439004"/>
<accession>W7X3X5</accession>
<dbReference type="InParanoid" id="W7X3X5"/>
<dbReference type="AlphaFoldDB" id="W7X3X5"/>
<evidence type="ECO:0000256" key="1">
    <source>
        <dbReference type="SAM" id="Phobius"/>
    </source>
</evidence>
<gene>
    <name evidence="2" type="ORF">TTHERM_000442979</name>
</gene>
<feature type="transmembrane region" description="Helical" evidence="1">
    <location>
        <begin position="20"/>
        <end position="39"/>
    </location>
</feature>
<name>W7X3X5_TETTS</name>
<organism evidence="2 3">
    <name type="scientific">Tetrahymena thermophila (strain SB210)</name>
    <dbReference type="NCBI Taxonomy" id="312017"/>
    <lineage>
        <taxon>Eukaryota</taxon>
        <taxon>Sar</taxon>
        <taxon>Alveolata</taxon>
        <taxon>Ciliophora</taxon>
        <taxon>Intramacronucleata</taxon>
        <taxon>Oligohymenophorea</taxon>
        <taxon>Hymenostomatida</taxon>
        <taxon>Tetrahymenina</taxon>
        <taxon>Tetrahymenidae</taxon>
        <taxon>Tetrahymena</taxon>
    </lineage>
</organism>
<reference evidence="3" key="1">
    <citation type="journal article" date="2006" name="PLoS Biol.">
        <title>Macronuclear genome sequence of the ciliate Tetrahymena thermophila, a model eukaryote.</title>
        <authorList>
            <person name="Eisen J.A."/>
            <person name="Coyne R.S."/>
            <person name="Wu M."/>
            <person name="Wu D."/>
            <person name="Thiagarajan M."/>
            <person name="Wortman J.R."/>
            <person name="Badger J.H."/>
            <person name="Ren Q."/>
            <person name="Amedeo P."/>
            <person name="Jones K.M."/>
            <person name="Tallon L.J."/>
            <person name="Delcher A.L."/>
            <person name="Salzberg S.L."/>
            <person name="Silva J.C."/>
            <person name="Haas B.J."/>
            <person name="Majoros W.H."/>
            <person name="Farzad M."/>
            <person name="Carlton J.M."/>
            <person name="Smith R.K. Jr."/>
            <person name="Garg J."/>
            <person name="Pearlman R.E."/>
            <person name="Karrer K.M."/>
            <person name="Sun L."/>
            <person name="Manning G."/>
            <person name="Elde N.C."/>
            <person name="Turkewitz A.P."/>
            <person name="Asai D.J."/>
            <person name="Wilkes D.E."/>
            <person name="Wang Y."/>
            <person name="Cai H."/>
            <person name="Collins K."/>
            <person name="Stewart B.A."/>
            <person name="Lee S.R."/>
            <person name="Wilamowska K."/>
            <person name="Weinberg Z."/>
            <person name="Ruzzo W.L."/>
            <person name="Wloga D."/>
            <person name="Gaertig J."/>
            <person name="Frankel J."/>
            <person name="Tsao C.-C."/>
            <person name="Gorovsky M.A."/>
            <person name="Keeling P.J."/>
            <person name="Waller R.F."/>
            <person name="Patron N.J."/>
            <person name="Cherry J.M."/>
            <person name="Stover N.A."/>
            <person name="Krieger C.J."/>
            <person name="del Toro C."/>
            <person name="Ryder H.F."/>
            <person name="Williamson S.C."/>
            <person name="Barbeau R.A."/>
            <person name="Hamilton E.P."/>
            <person name="Orias E."/>
        </authorList>
    </citation>
    <scope>NUCLEOTIDE SEQUENCE [LARGE SCALE GENOMIC DNA]</scope>
    <source>
        <strain evidence="3">SB210</strain>
    </source>
</reference>
<dbReference type="EMBL" id="GG662665">
    <property type="protein sequence ID" value="EWS74015.1"/>
    <property type="molecule type" value="Genomic_DNA"/>
</dbReference>
<keyword evidence="1" id="KW-0472">Membrane</keyword>
<dbReference type="KEGG" id="tet:TTHERM_000442979"/>
<keyword evidence="1" id="KW-1133">Transmembrane helix</keyword>